<proteinExistence type="predicted"/>
<evidence type="ECO:0000313" key="1">
    <source>
        <dbReference type="EMBL" id="WDM62741.1"/>
    </source>
</evidence>
<dbReference type="RefSeq" id="WP_274510899.1">
    <property type="nucleotide sequence ID" value="NZ_CP082270.1"/>
</dbReference>
<dbReference type="Gene3D" id="3.40.50.300">
    <property type="entry name" value="P-loop containing nucleotide triphosphate hydrolases"/>
    <property type="match status" value="1"/>
</dbReference>
<dbReference type="InterPro" id="IPR027417">
    <property type="entry name" value="P-loop_NTPase"/>
</dbReference>
<dbReference type="EMBL" id="CP082270">
    <property type="protein sequence ID" value="WDM62741.1"/>
    <property type="molecule type" value="Genomic_DNA"/>
</dbReference>
<name>A0ABY7XYC5_9GAMM</name>
<evidence type="ECO:0000313" key="2">
    <source>
        <dbReference type="Proteomes" id="UP001216828"/>
    </source>
</evidence>
<protein>
    <recommendedName>
        <fullName evidence="3">AAA+ ATPase domain-containing protein</fullName>
    </recommendedName>
</protein>
<gene>
    <name evidence="1" type="ORF">K5L94_16765</name>
</gene>
<keyword evidence="2" id="KW-1185">Reference proteome</keyword>
<evidence type="ECO:0008006" key="3">
    <source>
        <dbReference type="Google" id="ProtNLM"/>
    </source>
</evidence>
<dbReference type="SUPFAM" id="SSF52540">
    <property type="entry name" value="P-loop containing nucleoside triphosphate hydrolases"/>
    <property type="match status" value="1"/>
</dbReference>
<organism evidence="1 2">
    <name type="scientific">Stenotrophomonas forensis</name>
    <dbReference type="NCBI Taxonomy" id="2871169"/>
    <lineage>
        <taxon>Bacteria</taxon>
        <taxon>Pseudomonadati</taxon>
        <taxon>Pseudomonadota</taxon>
        <taxon>Gammaproteobacteria</taxon>
        <taxon>Lysobacterales</taxon>
        <taxon>Lysobacteraceae</taxon>
        <taxon>Stenotrophomonas</taxon>
        <taxon>Stenotrophomonas maltophilia group</taxon>
    </lineage>
</organism>
<dbReference type="Proteomes" id="UP001216828">
    <property type="component" value="Chromosome"/>
</dbReference>
<sequence>MNVFCVGREILQRNIVTLATKHGSVLLFGGRQSGKTTILRKICQELSSPRIDRESLSSVDIAVYVDLMRLPVDAAASDFFHFLATSAVDQCSSQIDGFNRDIISPLDSKIDPLSSFSAFLSQLKISSGEVEMHLIFLLDEAKRVLGDRFGRGFQDNLFALLYGEEDLRPIRISMVFAGSQHLYKLSEDDTSPIASRAAPVHLCNLNMQAVHEIIARDVEEECQPNVSERIHQLSGGHAGLSRRMAEHRPYNSLQDVEQASAWIAEHSRPLFDNWISSLTTDALCIAQALASKQKVSISEAASILDANGHNRFHSHRALDELCFTGISVKSNGSAIRSSEIFWEYFNSFIPDSNIKPSTNETWRLIEAAELLLREIVRSKYEEHFGENYQDKMKSVLGEISWSKIEAVRDKSSRQYPLSKGGNEREIMSCMYIGDLQSLILSNSAWAQFRDLFRDKRQLEDLIRAIAPVRNDRAHFSQVPAKELERCRIACDDLIVILEKSERIPPAS</sequence>
<reference evidence="1 2" key="1">
    <citation type="submission" date="2021-08" db="EMBL/GenBank/DDBJ databases">
        <title>Stenotrophomonas forensis sp. nov., isolated from contaminated viral transport media.</title>
        <authorList>
            <person name="Nguyen S.V."/>
            <person name="Edwards D."/>
            <person name="Scott S."/>
            <person name="Doss J."/>
            <person name="Merid S."/>
            <person name="Zelaya E."/>
            <person name="Maza C."/>
            <person name="Mann M."/>
            <person name="Hamilton B."/>
            <person name="Blackwell R."/>
            <person name="Tran A."/>
            <person name="Hauser J."/>
        </authorList>
    </citation>
    <scope>NUCLEOTIDE SEQUENCE [LARGE SCALE GENOMIC DNA]</scope>
    <source>
        <strain evidence="1 2">DFS-20110405</strain>
    </source>
</reference>
<accession>A0ABY7XYC5</accession>